<dbReference type="InterPro" id="IPR033196">
    <property type="entry name" value="Rrp43"/>
</dbReference>
<dbReference type="InterPro" id="IPR020568">
    <property type="entry name" value="Ribosomal_Su5_D2-typ_SF"/>
</dbReference>
<dbReference type="InterPro" id="IPR036291">
    <property type="entry name" value="NAD(P)-bd_dom_sf"/>
</dbReference>
<dbReference type="GO" id="GO:0009088">
    <property type="term" value="P:threonine biosynthetic process"/>
    <property type="evidence" value="ECO:0007669"/>
    <property type="project" value="UniProtKB-KW"/>
</dbReference>
<proteinExistence type="predicted"/>
<dbReference type="PROSITE" id="PS01103">
    <property type="entry name" value="ASD"/>
    <property type="match status" value="1"/>
</dbReference>
<dbReference type="CDD" id="cd11369">
    <property type="entry name" value="RNase_PH_RRP43"/>
    <property type="match status" value="1"/>
</dbReference>
<dbReference type="GO" id="GO:0006396">
    <property type="term" value="P:RNA processing"/>
    <property type="evidence" value="ECO:0007669"/>
    <property type="project" value="InterPro"/>
</dbReference>
<accession>A0A1C7M0L5</accession>
<evidence type="ECO:0000259" key="8">
    <source>
        <dbReference type="Pfam" id="PF02774"/>
    </source>
</evidence>
<dbReference type="Pfam" id="PF03725">
    <property type="entry name" value="RNase_PH_C"/>
    <property type="match status" value="1"/>
</dbReference>
<dbReference type="InterPro" id="IPR036345">
    <property type="entry name" value="ExoRNase_PH_dom2_sf"/>
</dbReference>
<reference evidence="10 11" key="1">
    <citation type="submission" date="2016-03" db="EMBL/GenBank/DDBJ databases">
        <title>Whole genome sequencing of Grifola frondosa 9006-11.</title>
        <authorList>
            <person name="Min B."/>
            <person name="Park H."/>
            <person name="Kim J.-G."/>
            <person name="Cho H."/>
            <person name="Oh Y.-L."/>
            <person name="Kong W.-S."/>
            <person name="Choi I.-G."/>
        </authorList>
    </citation>
    <scope>NUCLEOTIDE SEQUENCE [LARGE SCALE GENOMIC DNA]</scope>
    <source>
        <strain evidence="10 11">9006-11</strain>
    </source>
</reference>
<dbReference type="PANTHER" id="PTHR46718">
    <property type="entry name" value="ASPARTATE-SEMIALDEHYDE DEHYDROGENASE"/>
    <property type="match status" value="1"/>
</dbReference>
<evidence type="ECO:0000256" key="4">
    <source>
        <dbReference type="ARBA" id="ARBA00023002"/>
    </source>
</evidence>
<dbReference type="Gene3D" id="3.30.360.10">
    <property type="entry name" value="Dihydrodipicolinate Reductase, domain 2"/>
    <property type="match status" value="1"/>
</dbReference>
<gene>
    <name evidence="10" type="ORF">A0H81_09560</name>
</gene>
<dbReference type="GO" id="GO:0006401">
    <property type="term" value="P:RNA catabolic process"/>
    <property type="evidence" value="ECO:0007669"/>
    <property type="project" value="InterPro"/>
</dbReference>
<evidence type="ECO:0000313" key="10">
    <source>
        <dbReference type="EMBL" id="OBZ70475.1"/>
    </source>
</evidence>
<dbReference type="CDD" id="cd18130">
    <property type="entry name" value="ASADH_C_arch_fung_like"/>
    <property type="match status" value="1"/>
</dbReference>
<dbReference type="GO" id="GO:0050661">
    <property type="term" value="F:NADP binding"/>
    <property type="evidence" value="ECO:0007669"/>
    <property type="project" value="InterPro"/>
</dbReference>
<dbReference type="SUPFAM" id="SSF55666">
    <property type="entry name" value="Ribonuclease PH domain 2-like"/>
    <property type="match status" value="1"/>
</dbReference>
<dbReference type="OrthoDB" id="1894490at2759"/>
<dbReference type="InterPro" id="IPR001247">
    <property type="entry name" value="ExoRNase_PH_dom1"/>
</dbReference>
<keyword evidence="1" id="KW-0028">Amino-acid biosynthesis</keyword>
<dbReference type="FunFam" id="3.30.360.10:FF:000016">
    <property type="entry name" value="Probable aspartate-semialdehyde dehydrogenase"/>
    <property type="match status" value="1"/>
</dbReference>
<dbReference type="Proteomes" id="UP000092993">
    <property type="component" value="Unassembled WGS sequence"/>
</dbReference>
<dbReference type="STRING" id="5627.A0A1C7M0L5"/>
<keyword evidence="2" id="KW-0791">Threonine biosynthesis</keyword>
<evidence type="ECO:0000256" key="2">
    <source>
        <dbReference type="ARBA" id="ARBA00022697"/>
    </source>
</evidence>
<dbReference type="SUPFAM" id="SSF55347">
    <property type="entry name" value="Glyceraldehyde-3-phosphate dehydrogenase-like, C-terminal domain"/>
    <property type="match status" value="1"/>
</dbReference>
<evidence type="ECO:0000256" key="6">
    <source>
        <dbReference type="ARBA" id="ARBA00029440"/>
    </source>
</evidence>
<evidence type="ECO:0000256" key="1">
    <source>
        <dbReference type="ARBA" id="ARBA00022605"/>
    </source>
</evidence>
<dbReference type="Pfam" id="PF02774">
    <property type="entry name" value="Semialdhyde_dhC"/>
    <property type="match status" value="1"/>
</dbReference>
<comment type="caution">
    <text evidence="10">The sequence shown here is derived from an EMBL/GenBank/DDBJ whole genome shotgun (WGS) entry which is preliminary data.</text>
</comment>
<feature type="domain" description="Exoribonuclease phosphorolytic" evidence="9">
    <location>
        <begin position="613"/>
        <end position="678"/>
    </location>
</feature>
<dbReference type="SUPFAM" id="SSF51735">
    <property type="entry name" value="NAD(P)-binding Rossmann-fold domains"/>
    <property type="match status" value="1"/>
</dbReference>
<dbReference type="GO" id="GO:0009086">
    <property type="term" value="P:methionine biosynthetic process"/>
    <property type="evidence" value="ECO:0007669"/>
    <property type="project" value="UniProtKB-KW"/>
</dbReference>
<organism evidence="10 11">
    <name type="scientific">Grifola frondosa</name>
    <name type="common">Maitake</name>
    <name type="synonym">Polyporus frondosus</name>
    <dbReference type="NCBI Taxonomy" id="5627"/>
    <lineage>
        <taxon>Eukaryota</taxon>
        <taxon>Fungi</taxon>
        <taxon>Dikarya</taxon>
        <taxon>Basidiomycota</taxon>
        <taxon>Agaricomycotina</taxon>
        <taxon>Agaricomycetes</taxon>
        <taxon>Polyporales</taxon>
        <taxon>Grifolaceae</taxon>
        <taxon>Grifola</taxon>
    </lineage>
</organism>
<dbReference type="InterPro" id="IPR015847">
    <property type="entry name" value="ExoRNase_PH_dom2"/>
</dbReference>
<dbReference type="EMBL" id="LUGG01000014">
    <property type="protein sequence ID" value="OBZ70475.1"/>
    <property type="molecule type" value="Genomic_DNA"/>
</dbReference>
<dbReference type="GO" id="GO:0000176">
    <property type="term" value="C:nuclear exosome (RNase complex)"/>
    <property type="evidence" value="ECO:0007669"/>
    <property type="project" value="UniProtKB-ARBA"/>
</dbReference>
<keyword evidence="11" id="KW-1185">Reference proteome</keyword>
<dbReference type="Gene3D" id="3.30.230.70">
    <property type="entry name" value="GHMP Kinase, N-terminal domain"/>
    <property type="match status" value="2"/>
</dbReference>
<dbReference type="Pfam" id="PF01138">
    <property type="entry name" value="RNase_PH"/>
    <property type="match status" value="1"/>
</dbReference>
<dbReference type="InterPro" id="IPR000319">
    <property type="entry name" value="Asp-semialdehyde_DH_CS"/>
</dbReference>
<dbReference type="AlphaFoldDB" id="A0A1C7M0L5"/>
<dbReference type="PANTHER" id="PTHR46718:SF1">
    <property type="entry name" value="ASPARTATE-SEMIALDEHYDE DEHYDROGENASE"/>
    <property type="match status" value="1"/>
</dbReference>
<evidence type="ECO:0000256" key="3">
    <source>
        <dbReference type="ARBA" id="ARBA00022857"/>
    </source>
</evidence>
<evidence type="ECO:0000259" key="7">
    <source>
        <dbReference type="Pfam" id="PF01138"/>
    </source>
</evidence>
<dbReference type="GO" id="GO:0004073">
    <property type="term" value="F:aspartate-semialdehyde dehydrogenase activity"/>
    <property type="evidence" value="ECO:0007669"/>
    <property type="project" value="InterPro"/>
</dbReference>
<feature type="domain" description="Semialdehyde dehydrogenase dimerisation" evidence="8">
    <location>
        <begin position="169"/>
        <end position="349"/>
    </location>
</feature>
<dbReference type="InterPro" id="IPR051823">
    <property type="entry name" value="ASADH-related"/>
</dbReference>
<keyword evidence="3" id="KW-0521">NADP</keyword>
<keyword evidence="4" id="KW-0560">Oxidoreductase</keyword>
<evidence type="ECO:0000259" key="9">
    <source>
        <dbReference type="Pfam" id="PF03725"/>
    </source>
</evidence>
<dbReference type="NCBIfam" id="NF006416">
    <property type="entry name" value="PRK08664.1"/>
    <property type="match status" value="1"/>
</dbReference>
<sequence>MPDTRKINVGVLGAKGPSDNASSCSSLNTPFFVLHVLGRFPPICGEAVRKGGQLEADEANTCRRAGDGRPGLQSDTFSRVFHRFLRVGCRRSRRNRCAHQTSFRLAELAVFSNAKNHRRDPHVPLIVPLVNSAHLSMIPQQRALHSPLLRKGFIVTNANCSTTGFVVPLAALEKAFGPIESCMITTMQAISGAGYPGVPSLDIVDNVVPYISGEEEKMEWETLKILGGITESDDGTKTFDMHGQQPLRISASCNRVPVIEGHTECVSVRFARRPPPSPQQVREALVAFTSDAYTIGCPSAPRHTIFVHEEPDPAAAAGPRLPGRCGCVLGRVRQCRVLDIKFVVLANNVAIGAAQQHHQCGAGGVKRGGRFVALRRKKNVLILPRNNGRSFHILSSNRRANRAQGTHIPPSLSQNIPENFLAENLRLDGRDPDQWRGVSVNVGSISTADGSALARVGDTTVVCGVKAEIAEPELDRPKDGFLVPNLDLPAMCSPKFKPGPPTDEAQVLSDRLNEVLLASGIVPTSSLCIEPGKAVWVLYVVRCASTTTATPSTRLSWRWFPPSEIVRPYRAVPFAHHTEEHVLARLPKATFNDETGRTVCSRKEKIPLQMHRLPMSVSFGIFDSSYVLADPSSFEEPLLDGTLSVTVDEHGGLVSVTQLGLGLIHGQEIITGCIAAAKDRCAELAKQIYNTS</sequence>
<name>A0A1C7M0L5_GRIFR</name>
<dbReference type="InterPro" id="IPR012280">
    <property type="entry name" value="Semialdhyde_DH_dimer_dom"/>
</dbReference>
<dbReference type="InterPro" id="IPR027408">
    <property type="entry name" value="PNPase/RNase_PH_dom_sf"/>
</dbReference>
<evidence type="ECO:0000313" key="11">
    <source>
        <dbReference type="Proteomes" id="UP000092993"/>
    </source>
</evidence>
<feature type="domain" description="Exoribonuclease phosphorolytic" evidence="7">
    <location>
        <begin position="435"/>
        <end position="541"/>
    </location>
</feature>
<dbReference type="GO" id="GO:0046983">
    <property type="term" value="F:protein dimerization activity"/>
    <property type="evidence" value="ECO:0007669"/>
    <property type="project" value="InterPro"/>
</dbReference>
<comment type="pathway">
    <text evidence="6">Amino-acid biosynthesis.</text>
</comment>
<dbReference type="Gene3D" id="3.40.50.720">
    <property type="entry name" value="NAD(P)-binding Rossmann-like Domain"/>
    <property type="match status" value="1"/>
</dbReference>
<dbReference type="SUPFAM" id="SSF54211">
    <property type="entry name" value="Ribosomal protein S5 domain 2-like"/>
    <property type="match status" value="1"/>
</dbReference>
<protein>
    <submittedName>
        <fullName evidence="10">Putative aspartate-semialdehyde dehydrogenase</fullName>
    </submittedName>
</protein>
<keyword evidence="5" id="KW-0486">Methionine biosynthesis</keyword>
<evidence type="ECO:0000256" key="5">
    <source>
        <dbReference type="ARBA" id="ARBA00023167"/>
    </source>
</evidence>